<feature type="non-terminal residue" evidence="5">
    <location>
        <position position="808"/>
    </location>
</feature>
<dbReference type="InterPro" id="IPR036867">
    <property type="entry name" value="R3H_dom_sf"/>
</dbReference>
<organism evidence="5 6">
    <name type="scientific">Onychorhynchus coronatus</name>
    <name type="common">Royal flycatcher</name>
    <dbReference type="NCBI Taxonomy" id="360224"/>
    <lineage>
        <taxon>Eukaryota</taxon>
        <taxon>Metazoa</taxon>
        <taxon>Chordata</taxon>
        <taxon>Craniata</taxon>
        <taxon>Vertebrata</taxon>
        <taxon>Euteleostomi</taxon>
        <taxon>Archelosauria</taxon>
        <taxon>Archosauria</taxon>
        <taxon>Dinosauria</taxon>
        <taxon>Saurischia</taxon>
        <taxon>Theropoda</taxon>
        <taxon>Coelurosauria</taxon>
        <taxon>Aves</taxon>
        <taxon>Neognathae</taxon>
        <taxon>Neoaves</taxon>
        <taxon>Telluraves</taxon>
        <taxon>Australaves</taxon>
        <taxon>Passeriformes</taxon>
        <taxon>Tyrannidae</taxon>
        <taxon>Onychorhynchus</taxon>
    </lineage>
</organism>
<feature type="compositionally biased region" description="Low complexity" evidence="2">
    <location>
        <begin position="398"/>
        <end position="412"/>
    </location>
</feature>
<dbReference type="InterPro" id="IPR024771">
    <property type="entry name" value="SUZ"/>
</dbReference>
<feature type="compositionally biased region" description="Polar residues" evidence="2">
    <location>
        <begin position="87"/>
        <end position="98"/>
    </location>
</feature>
<feature type="compositionally biased region" description="Polar residues" evidence="2">
    <location>
        <begin position="467"/>
        <end position="479"/>
    </location>
</feature>
<gene>
    <name evidence="5" type="primary">Arpp21</name>
    <name evidence="5" type="ORF">ONYCOR_R07251</name>
</gene>
<dbReference type="GO" id="GO:0003676">
    <property type="term" value="F:nucleic acid binding"/>
    <property type="evidence" value="ECO:0007669"/>
    <property type="project" value="UniProtKB-UniRule"/>
</dbReference>
<dbReference type="CDD" id="cd02642">
    <property type="entry name" value="R3H_encore_like"/>
    <property type="match status" value="1"/>
</dbReference>
<keyword evidence="6" id="KW-1185">Reference proteome</keyword>
<feature type="compositionally biased region" description="Pro residues" evidence="2">
    <location>
        <begin position="613"/>
        <end position="630"/>
    </location>
</feature>
<feature type="region of interest" description="Disordered" evidence="2">
    <location>
        <begin position="1"/>
        <end position="126"/>
    </location>
</feature>
<dbReference type="PROSITE" id="PS51673">
    <property type="entry name" value="SUZ"/>
    <property type="match status" value="1"/>
</dbReference>
<feature type="compositionally biased region" description="Basic and acidic residues" evidence="2">
    <location>
        <begin position="101"/>
        <end position="126"/>
    </location>
</feature>
<feature type="domain" description="SUZ" evidence="4">
    <location>
        <begin position="227"/>
        <end position="308"/>
    </location>
</feature>
<reference evidence="5 6" key="1">
    <citation type="submission" date="2019-09" db="EMBL/GenBank/DDBJ databases">
        <title>Bird 10,000 Genomes (B10K) Project - Family phase.</title>
        <authorList>
            <person name="Zhang G."/>
        </authorList>
    </citation>
    <scope>NUCLEOTIDE SEQUENCE [LARGE SCALE GENOMIC DNA]</scope>
    <source>
        <strain evidence="5">B10K-DU-028-75</strain>
        <tissue evidence="5">Mixed tissue sample</tissue>
    </source>
</reference>
<dbReference type="InterPro" id="IPR001374">
    <property type="entry name" value="R3H_dom"/>
</dbReference>
<dbReference type="AlphaFoldDB" id="A0A7K6A718"/>
<evidence type="ECO:0000313" key="6">
    <source>
        <dbReference type="Proteomes" id="UP000550309"/>
    </source>
</evidence>
<evidence type="ECO:0000313" key="5">
    <source>
        <dbReference type="EMBL" id="NWU85780.1"/>
    </source>
</evidence>
<feature type="compositionally biased region" description="Basic and acidic residues" evidence="2">
    <location>
        <begin position="1"/>
        <end position="20"/>
    </location>
</feature>
<dbReference type="InterPro" id="IPR051937">
    <property type="entry name" value="R3H_domain_containing"/>
</dbReference>
<protein>
    <submittedName>
        <fullName evidence="5">ARP21 protein</fullName>
    </submittedName>
</protein>
<feature type="compositionally biased region" description="Basic and acidic residues" evidence="2">
    <location>
        <begin position="316"/>
        <end position="325"/>
    </location>
</feature>
<comment type="caution">
    <text evidence="5">The sequence shown here is derived from an EMBL/GenBank/DDBJ whole genome shotgun (WGS) entry which is preliminary data.</text>
</comment>
<feature type="compositionally biased region" description="Low complexity" evidence="2">
    <location>
        <begin position="480"/>
        <end position="513"/>
    </location>
</feature>
<feature type="compositionally biased region" description="Basic and acidic residues" evidence="2">
    <location>
        <begin position="44"/>
        <end position="53"/>
    </location>
</feature>
<keyword evidence="1" id="KW-0597">Phosphoprotein</keyword>
<dbReference type="PANTHER" id="PTHR15672:SF14">
    <property type="entry name" value="CAMP-REGULATED PHOSPHOPROTEIN 21"/>
    <property type="match status" value="1"/>
</dbReference>
<feature type="compositionally biased region" description="Low complexity" evidence="2">
    <location>
        <begin position="366"/>
        <end position="388"/>
    </location>
</feature>
<dbReference type="Pfam" id="PF01424">
    <property type="entry name" value="R3H"/>
    <property type="match status" value="1"/>
</dbReference>
<dbReference type="FunFam" id="3.30.1370.50:FF:000001">
    <property type="entry name" value="R3H domain-containing protein 2 isoform 1"/>
    <property type="match status" value="1"/>
</dbReference>
<feature type="compositionally biased region" description="Polar residues" evidence="2">
    <location>
        <begin position="304"/>
        <end position="315"/>
    </location>
</feature>
<dbReference type="PROSITE" id="PS51061">
    <property type="entry name" value="R3H"/>
    <property type="match status" value="1"/>
</dbReference>
<sequence>MSEQGKLNEETAEEAAKEQETAISEANRDNCILNKSESSEVEEKEEKLSDSKTELQSGAKGKLVRSLAVCEESSPRQGAENLHDNQESIQLQLSSFPSLQEEDKYNKDDSEKEKDMDKNKDKNTEKTKIRMLSKDCSQEYTDSTGIDLHEFLINTLKNNPRDRMILLKMEQEIIDFISDNNNHYKKFPQMSSYQRMLVHRVAAYFGMDHNVDQTGKSVIINKTSNTRIPEQRFSEHLKDEKGEESQKRFILKRDNSSIDKEDNQSVCSQENLFVENSRLLEDSSICNDTHKKRQLFRGNRDSVGKTSGSRQSSTENELKWTDHQRPWSSTDSDSSNRNLKPAITKTASFGGITVLTRGDSSSSNRSTGKLSKTGSESSSSAGSSGSLSRIHQPLQSASLVPGVTVSSSGSVSYPENGMSGQVAPSNTSYIILPLEAAGIPPGSILLNPHTGQPFVNPDGTPAIYNPPSGQQTMRSQMVGQSQQQPSSQQPQQVQQPQQQMASHLVTQPVQTMQSSSQSVQYPAVSYPPQHLLPVSPTQQFSVRDDMTAQFNQMSLSRQSSGDNPESPSGPVYPSPILQQPAQQTSYIMASPSQQLPPGGFTGSGPPVSQQVLQPPPPPQGFVQQPPPPAQMPVYYYPSGQYPTSTTQQYRPIASVQYNAQRSQQIPQTAQQAGYQSVLPNQQQGFQGLMGMQQPPQSQNLMNNQQGNQVQGMMVQYPAMSSYQVPMTQGSQGLPQQSYQQPVMLPNQSGQGTLTATGMPVYCNVIPPAPQNNLRLIAPHCPSSNVPVISASCRTNCASINNAGWQVKY</sequence>
<feature type="compositionally biased region" description="Polar residues" evidence="2">
    <location>
        <begin position="554"/>
        <end position="566"/>
    </location>
</feature>
<evidence type="ECO:0000259" key="4">
    <source>
        <dbReference type="PROSITE" id="PS51673"/>
    </source>
</evidence>
<name>A0A7K6A718_ONYCO</name>
<evidence type="ECO:0000256" key="1">
    <source>
        <dbReference type="ARBA" id="ARBA00022553"/>
    </source>
</evidence>
<dbReference type="PANTHER" id="PTHR15672">
    <property type="entry name" value="CAMP-REGULATED PHOSPHOPROTEIN 21 RELATED R3H DOMAIN CONTAINING PROTEIN"/>
    <property type="match status" value="1"/>
</dbReference>
<evidence type="ECO:0000256" key="2">
    <source>
        <dbReference type="SAM" id="MobiDB-lite"/>
    </source>
</evidence>
<feature type="region of interest" description="Disordered" evidence="2">
    <location>
        <begin position="554"/>
        <end position="576"/>
    </location>
</feature>
<dbReference type="Gene3D" id="3.30.1370.50">
    <property type="entry name" value="R3H-like domain"/>
    <property type="match status" value="1"/>
</dbReference>
<proteinExistence type="predicted"/>
<evidence type="ECO:0000259" key="3">
    <source>
        <dbReference type="PROSITE" id="PS51061"/>
    </source>
</evidence>
<dbReference type="Proteomes" id="UP000550309">
    <property type="component" value="Unassembled WGS sequence"/>
</dbReference>
<feature type="domain" description="R3H" evidence="3">
    <location>
        <begin position="163"/>
        <end position="226"/>
    </location>
</feature>
<feature type="region of interest" description="Disordered" evidence="2">
    <location>
        <begin position="590"/>
        <end position="634"/>
    </location>
</feature>
<feature type="non-terminal residue" evidence="5">
    <location>
        <position position="1"/>
    </location>
</feature>
<dbReference type="SMART" id="SM00393">
    <property type="entry name" value="R3H"/>
    <property type="match status" value="1"/>
</dbReference>
<dbReference type="SUPFAM" id="SSF82708">
    <property type="entry name" value="R3H domain"/>
    <property type="match status" value="1"/>
</dbReference>
<dbReference type="GO" id="GO:0005737">
    <property type="term" value="C:cytoplasm"/>
    <property type="evidence" value="ECO:0007669"/>
    <property type="project" value="TreeGrafter"/>
</dbReference>
<dbReference type="OrthoDB" id="278430at2759"/>
<dbReference type="EMBL" id="VZRK01000405">
    <property type="protein sequence ID" value="NWU85780.1"/>
    <property type="molecule type" value="Genomic_DNA"/>
</dbReference>
<feature type="region of interest" description="Disordered" evidence="2">
    <location>
        <begin position="297"/>
        <end position="421"/>
    </location>
</feature>
<feature type="compositionally biased region" description="Polar residues" evidence="2">
    <location>
        <begin position="326"/>
        <end position="338"/>
    </location>
</feature>
<accession>A0A7K6A718</accession>
<feature type="region of interest" description="Disordered" evidence="2">
    <location>
        <begin position="464"/>
        <end position="513"/>
    </location>
</feature>